<dbReference type="Pfam" id="PF02469">
    <property type="entry name" value="Fasciclin"/>
    <property type="match status" value="5"/>
</dbReference>
<dbReference type="PROSITE" id="PS50213">
    <property type="entry name" value="FAS1"/>
    <property type="match status" value="4"/>
</dbReference>
<dbReference type="Proteomes" id="UP000076727">
    <property type="component" value="Unassembled WGS sequence"/>
</dbReference>
<evidence type="ECO:0000313" key="5">
    <source>
        <dbReference type="EMBL" id="KZT72789.1"/>
    </source>
</evidence>
<keyword evidence="3" id="KW-0732">Signal</keyword>
<feature type="domain" description="FAS1" evidence="4">
    <location>
        <begin position="211"/>
        <end position="345"/>
    </location>
</feature>
<keyword evidence="6" id="KW-1185">Reference proteome</keyword>
<keyword evidence="2" id="KW-1133">Transmembrane helix</keyword>
<dbReference type="SMART" id="SM00554">
    <property type="entry name" value="FAS1"/>
    <property type="match status" value="5"/>
</dbReference>
<accession>A0A165T1C4</accession>
<dbReference type="PANTHER" id="PTHR10900:SF77">
    <property type="entry name" value="FI19380P1"/>
    <property type="match status" value="1"/>
</dbReference>
<dbReference type="Gene3D" id="2.30.180.10">
    <property type="entry name" value="FAS1 domain"/>
    <property type="match status" value="5"/>
</dbReference>
<dbReference type="SUPFAM" id="SSF82153">
    <property type="entry name" value="FAS1 domain"/>
    <property type="match status" value="5"/>
</dbReference>
<feature type="transmembrane region" description="Helical" evidence="2">
    <location>
        <begin position="837"/>
        <end position="860"/>
    </location>
</feature>
<protein>
    <submittedName>
        <fullName evidence="5">FAS1 domain-containing protein</fullName>
    </submittedName>
</protein>
<feature type="region of interest" description="Disordered" evidence="1">
    <location>
        <begin position="135"/>
        <end position="158"/>
    </location>
</feature>
<reference evidence="5 6" key="1">
    <citation type="journal article" date="2016" name="Mol. Biol. Evol.">
        <title>Comparative Genomics of Early-Diverging Mushroom-Forming Fungi Provides Insights into the Origins of Lignocellulose Decay Capabilities.</title>
        <authorList>
            <person name="Nagy L.G."/>
            <person name="Riley R."/>
            <person name="Tritt A."/>
            <person name="Adam C."/>
            <person name="Daum C."/>
            <person name="Floudas D."/>
            <person name="Sun H."/>
            <person name="Yadav J.S."/>
            <person name="Pangilinan J."/>
            <person name="Larsson K.H."/>
            <person name="Matsuura K."/>
            <person name="Barry K."/>
            <person name="Labutti K."/>
            <person name="Kuo R."/>
            <person name="Ohm R.A."/>
            <person name="Bhattacharya S.S."/>
            <person name="Shirouzu T."/>
            <person name="Yoshinaga Y."/>
            <person name="Martin F.M."/>
            <person name="Grigoriev I.V."/>
            <person name="Hibbett D.S."/>
        </authorList>
    </citation>
    <scope>NUCLEOTIDE SEQUENCE [LARGE SCALE GENOMIC DNA]</scope>
    <source>
        <strain evidence="5 6">L-15889</strain>
    </source>
</reference>
<evidence type="ECO:0000259" key="4">
    <source>
        <dbReference type="PROSITE" id="PS50213"/>
    </source>
</evidence>
<sequence>MRPWLAIPFTLLYLVSLAWSAQVPVQAKSAPALSTNILDVLSADPDYVSLIKLLQTAKLIPTLNRLSAATLFAPTNDAIAKHALWRTVLATPDNLGDNIQEELRQQLFYHILNYTIPALPTELTPQVHKTLLYPRTPTEPPTREPPPGPPWMPIPGGTLGGESQRLRAAYREDAIWIGTDALGKGGAQVVKEPVKTSNGVVIGVNNVLEMPADLETIISQHPSLSYFANVLTQDIHEFLNSTSTLTLFLPVNAAWEALPHYERLYLQSKYATDDLTRIVNMHAVTRKHVKYSESFASGLNLTTLDGSVLEIVPSENSTVTVSGAQLTEPDIYASNGAIHAVSSLLVREGALRLTPEKYLLTLNCSTFVSLLHSVSLESLVNDTEAKWTILAPSDDVMNLFGDDGSVPKNGTEELRRTLRYHFIPGKWGPDKLKDGMLLETALEEDGLSGDSQVLAVEVSGHGGKTNEGKTVRFGGAGTIRDHVEINNTLIYFVSRPLVPPADALQTALPELDLSTFLAAIFSTSLAEKLKTTPRITLLMPPNSAFKRLGMLVSAHLLAASSRTDLERVIEHHALRGVEYGSTMVNGSQRTFATLEGSDVQAERTPNGSVILSASGGWAGMQAALVPRDLLTQTGVIHEVSDIMIPRSVQLTIGKLVKAAKGSTMATMMTKAGLDWVLNGTAPPADSPWAEQGLTGSGWTLLCPTDDAFKQINLTALYADQNRLRAIVSQHLIPSPESSTKTPDLQDVLNNNRPVAMGDSAAYKTLQTRSEDTFYGDIVFRIVDDEDAGTIVGVDGAHGDTGKRDWARVLSWGRATAGGGTGGVVQIDRLLVPYYPPWYLQYGAPIAVGVLGVILIGGFFYGVRVVWRKDTTEATYEPIGGFVQEDGEEP</sequence>
<organism evidence="5 6">
    <name type="scientific">Daedalea quercina L-15889</name>
    <dbReference type="NCBI Taxonomy" id="1314783"/>
    <lineage>
        <taxon>Eukaryota</taxon>
        <taxon>Fungi</taxon>
        <taxon>Dikarya</taxon>
        <taxon>Basidiomycota</taxon>
        <taxon>Agaricomycotina</taxon>
        <taxon>Agaricomycetes</taxon>
        <taxon>Polyporales</taxon>
        <taxon>Fomitopsis</taxon>
    </lineage>
</organism>
<feature type="chain" id="PRO_5007866834" evidence="3">
    <location>
        <begin position="21"/>
        <end position="889"/>
    </location>
</feature>
<feature type="domain" description="FAS1" evidence="4">
    <location>
        <begin position="351"/>
        <end position="497"/>
    </location>
</feature>
<dbReference type="STRING" id="1314783.A0A165T1C4"/>
<dbReference type="OrthoDB" id="14252at2759"/>
<evidence type="ECO:0000256" key="3">
    <source>
        <dbReference type="SAM" id="SignalP"/>
    </source>
</evidence>
<gene>
    <name evidence="5" type="ORF">DAEQUDRAFT_663254</name>
</gene>
<dbReference type="AlphaFoldDB" id="A0A165T1C4"/>
<keyword evidence="2" id="KW-0812">Transmembrane</keyword>
<dbReference type="InterPro" id="IPR000782">
    <property type="entry name" value="FAS1_domain"/>
</dbReference>
<feature type="signal peptide" evidence="3">
    <location>
        <begin position="1"/>
        <end position="20"/>
    </location>
</feature>
<evidence type="ECO:0000256" key="1">
    <source>
        <dbReference type="SAM" id="MobiDB-lite"/>
    </source>
</evidence>
<dbReference type="GO" id="GO:0005615">
    <property type="term" value="C:extracellular space"/>
    <property type="evidence" value="ECO:0007669"/>
    <property type="project" value="TreeGrafter"/>
</dbReference>
<dbReference type="InterPro" id="IPR036378">
    <property type="entry name" value="FAS1_dom_sf"/>
</dbReference>
<feature type="domain" description="FAS1" evidence="4">
    <location>
        <begin position="500"/>
        <end position="643"/>
    </location>
</feature>
<feature type="compositionally biased region" description="Pro residues" evidence="1">
    <location>
        <begin position="137"/>
        <end position="153"/>
    </location>
</feature>
<dbReference type="InterPro" id="IPR050904">
    <property type="entry name" value="Adhesion/Biosynth-related"/>
</dbReference>
<dbReference type="EMBL" id="KV429039">
    <property type="protein sequence ID" value="KZT72789.1"/>
    <property type="molecule type" value="Genomic_DNA"/>
</dbReference>
<name>A0A165T1C4_9APHY</name>
<feature type="domain" description="FAS1" evidence="4">
    <location>
        <begin position="34"/>
        <end position="208"/>
    </location>
</feature>
<evidence type="ECO:0000313" key="6">
    <source>
        <dbReference type="Proteomes" id="UP000076727"/>
    </source>
</evidence>
<keyword evidence="2" id="KW-0472">Membrane</keyword>
<proteinExistence type="predicted"/>
<evidence type="ECO:0000256" key="2">
    <source>
        <dbReference type="SAM" id="Phobius"/>
    </source>
</evidence>
<dbReference type="PANTHER" id="PTHR10900">
    <property type="entry name" value="PERIOSTIN-RELATED"/>
    <property type="match status" value="1"/>
</dbReference>